<evidence type="ECO:0000313" key="3">
    <source>
        <dbReference type="EMBL" id="HJB74061.1"/>
    </source>
</evidence>
<feature type="binding site" evidence="2">
    <location>
        <position position="39"/>
    </location>
    <ligand>
        <name>Fe cation</name>
        <dbReference type="ChEBI" id="CHEBI:24875"/>
        <label>2</label>
    </ligand>
</feature>
<dbReference type="EMBL" id="DWXN01000001">
    <property type="protein sequence ID" value="HJB74061.1"/>
    <property type="molecule type" value="Genomic_DNA"/>
</dbReference>
<name>A0A9D2MFZ0_9FIRM</name>
<feature type="binding site" evidence="2">
    <location>
        <position position="40"/>
    </location>
    <ligand>
        <name>Fe cation</name>
        <dbReference type="ChEBI" id="CHEBI:24875"/>
        <label>1</label>
    </ligand>
</feature>
<dbReference type="GO" id="GO:0046872">
    <property type="term" value="F:metal ion binding"/>
    <property type="evidence" value="ECO:0007669"/>
    <property type="project" value="UniProtKB-KW"/>
</dbReference>
<comment type="caution">
    <text evidence="3">The sequence shown here is derived from an EMBL/GenBank/DDBJ whole genome shotgun (WGS) entry which is preliminary data.</text>
</comment>
<evidence type="ECO:0000256" key="2">
    <source>
        <dbReference type="PIRSR" id="PIRSR004789-51"/>
    </source>
</evidence>
<evidence type="ECO:0000256" key="1">
    <source>
        <dbReference type="PIRSR" id="PIRSR004789-50"/>
    </source>
</evidence>
<dbReference type="SUPFAM" id="SSF56300">
    <property type="entry name" value="Metallo-dependent phosphatases"/>
    <property type="match status" value="1"/>
</dbReference>
<feature type="binding site" evidence="2">
    <location>
        <position position="151"/>
    </location>
    <ligand>
        <name>Fe cation</name>
        <dbReference type="ChEBI" id="CHEBI:24875"/>
        <label>2</label>
    </ligand>
</feature>
<feature type="binding site" evidence="2">
    <location>
        <position position="8"/>
    </location>
    <ligand>
        <name>Fe cation</name>
        <dbReference type="ChEBI" id="CHEBI:24875"/>
        <label>1</label>
    </ligand>
</feature>
<feature type="binding site" evidence="2">
    <location>
        <position position="39"/>
    </location>
    <ligand>
        <name>Fe cation</name>
        <dbReference type="ChEBI" id="CHEBI:24875"/>
        <label>1</label>
    </ligand>
</feature>
<dbReference type="InterPro" id="IPR005235">
    <property type="entry name" value="YmdB-like"/>
</dbReference>
<feature type="active site" description="Proton donor" evidence="1">
    <location>
        <position position="68"/>
    </location>
</feature>
<dbReference type="GO" id="GO:0004113">
    <property type="term" value="F:2',3'-cyclic-nucleotide 3'-phosphodiesterase activity"/>
    <property type="evidence" value="ECO:0007669"/>
    <property type="project" value="TreeGrafter"/>
</dbReference>
<dbReference type="Proteomes" id="UP000823877">
    <property type="component" value="Unassembled WGS sequence"/>
</dbReference>
<reference evidence="3" key="2">
    <citation type="submission" date="2021-04" db="EMBL/GenBank/DDBJ databases">
        <authorList>
            <person name="Gilroy R."/>
        </authorList>
    </citation>
    <scope>NUCLEOTIDE SEQUENCE</scope>
    <source>
        <strain evidence="3">CHK188-16595</strain>
    </source>
</reference>
<dbReference type="PANTHER" id="PTHR36303:SF1">
    <property type="entry name" value="2',3'-CYCLIC-NUCLEOTIDE 2'-PHOSPHODIESTERASE"/>
    <property type="match status" value="1"/>
</dbReference>
<protein>
    <submittedName>
        <fullName evidence="3">TIGR00282 family metallophosphoesterase</fullName>
    </submittedName>
</protein>
<feature type="binding site" evidence="2">
    <location>
        <position position="176"/>
    </location>
    <ligand>
        <name>Fe cation</name>
        <dbReference type="ChEBI" id="CHEBI:24875"/>
        <label>2</label>
    </ligand>
</feature>
<dbReference type="PIRSF" id="PIRSF004789">
    <property type="entry name" value="DR1281"/>
    <property type="match status" value="1"/>
</dbReference>
<sequence>MKILTIGDVVSAAGCDYLREVLPGLKRNYKSDLTIVNAENSAVGNGITPKSANAVFDAGADVITLGNHSLKRPEISDYLEENEFIIRPANYHGSAPGHGMVIIDKGYIKAAVINLQGVVYLDPIKNPFDAADEMIEKAKAEGAKLIIIDFHAEATSEKRALGFYLDGRISALFGTHTHVQTSDNQILPNGTGYITDLGMTGPLQSVLGVEPECAIRKMRTNLPVRFKNPSGECTCEGCFFEIDDKTGKTVYTEGFRR</sequence>
<evidence type="ECO:0000313" key="4">
    <source>
        <dbReference type="Proteomes" id="UP000823877"/>
    </source>
</evidence>
<organism evidence="3 4">
    <name type="scientific">Candidatus Eubacterium faecale</name>
    <dbReference type="NCBI Taxonomy" id="2838568"/>
    <lineage>
        <taxon>Bacteria</taxon>
        <taxon>Bacillati</taxon>
        <taxon>Bacillota</taxon>
        <taxon>Clostridia</taxon>
        <taxon>Eubacteriales</taxon>
        <taxon>Eubacteriaceae</taxon>
        <taxon>Eubacterium</taxon>
    </lineage>
</organism>
<proteinExistence type="predicted"/>
<accession>A0A9D2MFZ0</accession>
<keyword evidence="2" id="KW-0479">Metal-binding</keyword>
<feature type="binding site" evidence="2">
    <location>
        <position position="67"/>
    </location>
    <ligand>
        <name>Fe cation</name>
        <dbReference type="ChEBI" id="CHEBI:24875"/>
        <label>2</label>
    </ligand>
</feature>
<dbReference type="Gene3D" id="3.60.21.10">
    <property type="match status" value="1"/>
</dbReference>
<gene>
    <name evidence="3" type="ORF">IAA37_00090</name>
</gene>
<dbReference type="Pfam" id="PF13277">
    <property type="entry name" value="YmdB"/>
    <property type="match status" value="1"/>
</dbReference>
<dbReference type="InterPro" id="IPR029052">
    <property type="entry name" value="Metallo-depent_PP-like"/>
</dbReference>
<dbReference type="PANTHER" id="PTHR36303">
    <property type="entry name" value="2',3'-CYCLIC-NUCLEOTIDE 2'-PHOSPHODIESTERASE"/>
    <property type="match status" value="1"/>
</dbReference>
<reference evidence="3" key="1">
    <citation type="journal article" date="2021" name="PeerJ">
        <title>Extensive microbial diversity within the chicken gut microbiome revealed by metagenomics and culture.</title>
        <authorList>
            <person name="Gilroy R."/>
            <person name="Ravi A."/>
            <person name="Getino M."/>
            <person name="Pursley I."/>
            <person name="Horton D.L."/>
            <person name="Alikhan N.F."/>
            <person name="Baker D."/>
            <person name="Gharbi K."/>
            <person name="Hall N."/>
            <person name="Watson M."/>
            <person name="Adriaenssens E.M."/>
            <person name="Foster-Nyarko E."/>
            <person name="Jarju S."/>
            <person name="Secka A."/>
            <person name="Antonio M."/>
            <person name="Oren A."/>
            <person name="Chaudhuri R.R."/>
            <person name="La Ragione R."/>
            <person name="Hildebrand F."/>
            <person name="Pallen M.J."/>
        </authorList>
    </citation>
    <scope>NUCLEOTIDE SEQUENCE</scope>
    <source>
        <strain evidence="3">CHK188-16595</strain>
    </source>
</reference>
<dbReference type="AlphaFoldDB" id="A0A9D2MFZ0"/>
<feature type="binding site" evidence="2">
    <location>
        <position position="178"/>
    </location>
    <ligand>
        <name>Fe cation</name>
        <dbReference type="ChEBI" id="CHEBI:24875"/>
        <label>1</label>
    </ligand>
</feature>
<dbReference type="NCBIfam" id="TIGR00282">
    <property type="entry name" value="TIGR00282 family metallophosphoesterase"/>
    <property type="match status" value="1"/>
</dbReference>